<evidence type="ECO:0008006" key="4">
    <source>
        <dbReference type="Google" id="ProtNLM"/>
    </source>
</evidence>
<evidence type="ECO:0000313" key="3">
    <source>
        <dbReference type="Proteomes" id="UP001141806"/>
    </source>
</evidence>
<feature type="compositionally biased region" description="Low complexity" evidence="1">
    <location>
        <begin position="118"/>
        <end position="129"/>
    </location>
</feature>
<feature type="region of interest" description="Disordered" evidence="1">
    <location>
        <begin position="118"/>
        <end position="143"/>
    </location>
</feature>
<dbReference type="AlphaFoldDB" id="A0A9Q0KU80"/>
<feature type="compositionally biased region" description="Basic and acidic residues" evidence="1">
    <location>
        <begin position="182"/>
        <end position="191"/>
    </location>
</feature>
<comment type="caution">
    <text evidence="2">The sequence shown here is derived from an EMBL/GenBank/DDBJ whole genome shotgun (WGS) entry which is preliminary data.</text>
</comment>
<dbReference type="Proteomes" id="UP001141806">
    <property type="component" value="Unassembled WGS sequence"/>
</dbReference>
<reference evidence="2" key="1">
    <citation type="journal article" date="2023" name="Plant J.">
        <title>The genome of the king protea, Protea cynaroides.</title>
        <authorList>
            <person name="Chang J."/>
            <person name="Duong T.A."/>
            <person name="Schoeman C."/>
            <person name="Ma X."/>
            <person name="Roodt D."/>
            <person name="Barker N."/>
            <person name="Li Z."/>
            <person name="Van de Peer Y."/>
            <person name="Mizrachi E."/>
        </authorList>
    </citation>
    <scope>NUCLEOTIDE SEQUENCE</scope>
    <source>
        <tissue evidence="2">Young leaves</tissue>
    </source>
</reference>
<evidence type="ECO:0000256" key="1">
    <source>
        <dbReference type="SAM" id="MobiDB-lite"/>
    </source>
</evidence>
<proteinExistence type="predicted"/>
<protein>
    <recommendedName>
        <fullName evidence="4">GAG-pre-integrase domain-containing protein</fullName>
    </recommendedName>
</protein>
<name>A0A9Q0KU80_9MAGN</name>
<dbReference type="EMBL" id="JAMYWD010000003">
    <property type="protein sequence ID" value="KAJ4976787.1"/>
    <property type="molecule type" value="Genomic_DNA"/>
</dbReference>
<sequence length="191" mass="20847">MVNNVDNNGDDGNCIDSSRFETICNKNDTLVTGTSNTLEALFSSRFQSASEDVWHQRLDHSQRVVGTRLSKAGSIKLTSMSKAAEVCTSCQSSKSSKLPIIFRPCSASLDKLTCHSLSSSPSSISGSSSARPNDENPELIYNKRSTVEPLVTVEPTMVTIESTVEPMVTVESPAEINYNERPTVEPRDQQQ</sequence>
<evidence type="ECO:0000313" key="2">
    <source>
        <dbReference type="EMBL" id="KAJ4976787.1"/>
    </source>
</evidence>
<organism evidence="2 3">
    <name type="scientific">Protea cynaroides</name>
    <dbReference type="NCBI Taxonomy" id="273540"/>
    <lineage>
        <taxon>Eukaryota</taxon>
        <taxon>Viridiplantae</taxon>
        <taxon>Streptophyta</taxon>
        <taxon>Embryophyta</taxon>
        <taxon>Tracheophyta</taxon>
        <taxon>Spermatophyta</taxon>
        <taxon>Magnoliopsida</taxon>
        <taxon>Proteales</taxon>
        <taxon>Proteaceae</taxon>
        <taxon>Protea</taxon>
    </lineage>
</organism>
<keyword evidence="3" id="KW-1185">Reference proteome</keyword>
<feature type="region of interest" description="Disordered" evidence="1">
    <location>
        <begin position="164"/>
        <end position="191"/>
    </location>
</feature>
<gene>
    <name evidence="2" type="ORF">NE237_001893</name>
</gene>
<accession>A0A9Q0KU80</accession>